<proteinExistence type="predicted"/>
<reference evidence="3" key="1">
    <citation type="journal article" date="2019" name="Int. J. Syst. Evol. Microbiol.">
        <title>The Global Catalogue of Microorganisms (GCM) 10K type strain sequencing project: providing services to taxonomists for standard genome sequencing and annotation.</title>
        <authorList>
            <consortium name="The Broad Institute Genomics Platform"/>
            <consortium name="The Broad Institute Genome Sequencing Center for Infectious Disease"/>
            <person name="Wu L."/>
            <person name="Ma J."/>
        </authorList>
    </citation>
    <scope>NUCLEOTIDE SEQUENCE [LARGE SCALE GENOMIC DNA]</scope>
    <source>
        <strain evidence="3">KCTC 33676</strain>
    </source>
</reference>
<feature type="transmembrane region" description="Helical" evidence="1">
    <location>
        <begin position="6"/>
        <end position="24"/>
    </location>
</feature>
<evidence type="ECO:0000313" key="3">
    <source>
        <dbReference type="Proteomes" id="UP001597497"/>
    </source>
</evidence>
<dbReference type="EMBL" id="JBHUMM010000002">
    <property type="protein sequence ID" value="MFD2670528.1"/>
    <property type="molecule type" value="Genomic_DNA"/>
</dbReference>
<dbReference type="RefSeq" id="WP_379927916.1">
    <property type="nucleotide sequence ID" value="NZ_JBHUMM010000002.1"/>
</dbReference>
<sequence>MLGPLKFTIILTVGSSLICLYHWLGYDHDHIVLMQASIPAWILPLFVDIQQMNKYLFYTLSVGSWFGVGLLMDLAVRKYRHGNRSRV</sequence>
<comment type="caution">
    <text evidence="2">The sequence shown here is derived from an EMBL/GenBank/DDBJ whole genome shotgun (WGS) entry which is preliminary data.</text>
</comment>
<feature type="transmembrane region" description="Helical" evidence="1">
    <location>
        <begin position="55"/>
        <end position="76"/>
    </location>
</feature>
<organism evidence="2 3">
    <name type="scientific">Marinicrinis sediminis</name>
    <dbReference type="NCBI Taxonomy" id="1652465"/>
    <lineage>
        <taxon>Bacteria</taxon>
        <taxon>Bacillati</taxon>
        <taxon>Bacillota</taxon>
        <taxon>Bacilli</taxon>
        <taxon>Bacillales</taxon>
        <taxon>Paenibacillaceae</taxon>
    </lineage>
</organism>
<evidence type="ECO:0000313" key="2">
    <source>
        <dbReference type="EMBL" id="MFD2670528.1"/>
    </source>
</evidence>
<keyword evidence="1" id="KW-0472">Membrane</keyword>
<protein>
    <submittedName>
        <fullName evidence="2">Uncharacterized protein</fullName>
    </submittedName>
</protein>
<keyword evidence="3" id="KW-1185">Reference proteome</keyword>
<name>A0ABW5R651_9BACL</name>
<keyword evidence="1" id="KW-1133">Transmembrane helix</keyword>
<dbReference type="Proteomes" id="UP001597497">
    <property type="component" value="Unassembled WGS sequence"/>
</dbReference>
<accession>A0ABW5R651</accession>
<gene>
    <name evidence="2" type="ORF">ACFSUC_02760</name>
</gene>
<keyword evidence="1" id="KW-0812">Transmembrane</keyword>
<evidence type="ECO:0000256" key="1">
    <source>
        <dbReference type="SAM" id="Phobius"/>
    </source>
</evidence>